<dbReference type="CDD" id="cd04301">
    <property type="entry name" value="NAT_SF"/>
    <property type="match status" value="1"/>
</dbReference>
<dbReference type="RefSeq" id="WP_057768502.1">
    <property type="nucleotide sequence ID" value="NZ_JQAT01000001.1"/>
</dbReference>
<dbReference type="STRING" id="81857.IV38_GL000470"/>
<organism evidence="2 5">
    <name type="scientific">Lactobacillus selangorensis</name>
    <dbReference type="NCBI Taxonomy" id="81857"/>
    <lineage>
        <taxon>Bacteria</taxon>
        <taxon>Bacillati</taxon>
        <taxon>Bacillota</taxon>
        <taxon>Bacilli</taxon>
        <taxon>Lactobacillales</taxon>
        <taxon>Lactobacillaceae</taxon>
        <taxon>Lactobacillus</taxon>
    </lineage>
</organism>
<keyword evidence="4" id="KW-1185">Reference proteome</keyword>
<dbReference type="GO" id="GO:0016747">
    <property type="term" value="F:acyltransferase activity, transferring groups other than amino-acyl groups"/>
    <property type="evidence" value="ECO:0007669"/>
    <property type="project" value="InterPro"/>
</dbReference>
<dbReference type="Proteomes" id="UP000051645">
    <property type="component" value="Unassembled WGS sequence"/>
</dbReference>
<gene>
    <name evidence="2" type="ORF">IV38_GL000470</name>
    <name evidence="3" type="ORF">IV40_GL000198</name>
</gene>
<dbReference type="InterPro" id="IPR000182">
    <property type="entry name" value="GNAT_dom"/>
</dbReference>
<proteinExistence type="predicted"/>
<feature type="domain" description="N-acetyltransferase" evidence="1">
    <location>
        <begin position="1"/>
        <end position="137"/>
    </location>
</feature>
<dbReference type="PATRIC" id="fig|81857.3.peg.474"/>
<name>A0A0R2FM53_9LACO</name>
<evidence type="ECO:0000313" key="4">
    <source>
        <dbReference type="Proteomes" id="UP000051645"/>
    </source>
</evidence>
<evidence type="ECO:0000313" key="2">
    <source>
        <dbReference type="EMBL" id="KRN29584.1"/>
    </source>
</evidence>
<dbReference type="PROSITE" id="PS51186">
    <property type="entry name" value="GNAT"/>
    <property type="match status" value="1"/>
</dbReference>
<reference evidence="4 5" key="1">
    <citation type="journal article" date="2015" name="Genome Announc.">
        <title>Expanding the biotechnology potential of lactobacilli through comparative genomics of 213 strains and associated genera.</title>
        <authorList>
            <person name="Sun Z."/>
            <person name="Harris H.M."/>
            <person name="McCann A."/>
            <person name="Guo C."/>
            <person name="Argimon S."/>
            <person name="Zhang W."/>
            <person name="Yang X."/>
            <person name="Jeffery I.B."/>
            <person name="Cooney J.C."/>
            <person name="Kagawa T.F."/>
            <person name="Liu W."/>
            <person name="Song Y."/>
            <person name="Salvetti E."/>
            <person name="Wrobel A."/>
            <person name="Rasinkangas P."/>
            <person name="Parkhill J."/>
            <person name="Rea M.C."/>
            <person name="O'Sullivan O."/>
            <person name="Ritari J."/>
            <person name="Douillard F.P."/>
            <person name="Paul Ross R."/>
            <person name="Yang R."/>
            <person name="Briner A.E."/>
            <person name="Felis G.E."/>
            <person name="de Vos W.M."/>
            <person name="Barrangou R."/>
            <person name="Klaenhammer T.R."/>
            <person name="Caufield P.W."/>
            <person name="Cui Y."/>
            <person name="Zhang H."/>
            <person name="O'Toole P.W."/>
        </authorList>
    </citation>
    <scope>NUCLEOTIDE SEQUENCE [LARGE SCALE GENOMIC DNA]</scope>
    <source>
        <strain evidence="2 5">ATCC BAA-66</strain>
        <strain evidence="3 4">DSM 13344</strain>
    </source>
</reference>
<accession>A0A0R2FM53</accession>
<dbReference type="Proteomes" id="UP000051751">
    <property type="component" value="Unassembled WGS sequence"/>
</dbReference>
<dbReference type="EMBL" id="JQAZ01000001">
    <property type="protein sequence ID" value="KRN33886.1"/>
    <property type="molecule type" value="Genomic_DNA"/>
</dbReference>
<sequence>MERIRIEAVQGPRASYLDDLLVGDADVQQIGHYLNQGELDVVYVGNEKVGVAQLIPIDDKTIELKNIGIHAKWQRRGIGGQVVRYLMHQSAAHYQTMLVGTANSSIGNIIFYQRLGFRMYAVKRGFFDQYSEPIYENDIQAHDMLLFTQNLAGR</sequence>
<dbReference type="Gene3D" id="3.40.630.30">
    <property type="match status" value="1"/>
</dbReference>
<dbReference type="OrthoDB" id="162775at2"/>
<dbReference type="Pfam" id="PF13508">
    <property type="entry name" value="Acetyltransf_7"/>
    <property type="match status" value="1"/>
</dbReference>
<evidence type="ECO:0000313" key="3">
    <source>
        <dbReference type="EMBL" id="KRN33886.1"/>
    </source>
</evidence>
<evidence type="ECO:0000259" key="1">
    <source>
        <dbReference type="PROSITE" id="PS51186"/>
    </source>
</evidence>
<comment type="caution">
    <text evidence="2">The sequence shown here is derived from an EMBL/GenBank/DDBJ whole genome shotgun (WGS) entry which is preliminary data.</text>
</comment>
<dbReference type="InterPro" id="IPR016181">
    <property type="entry name" value="Acyl_CoA_acyltransferase"/>
</dbReference>
<protein>
    <recommendedName>
        <fullName evidence="1">N-acetyltransferase domain-containing protein</fullName>
    </recommendedName>
</protein>
<dbReference type="SUPFAM" id="SSF55729">
    <property type="entry name" value="Acyl-CoA N-acyltransferases (Nat)"/>
    <property type="match status" value="1"/>
</dbReference>
<evidence type="ECO:0000313" key="5">
    <source>
        <dbReference type="Proteomes" id="UP000051751"/>
    </source>
</evidence>
<dbReference type="AlphaFoldDB" id="A0A0R2FM53"/>
<dbReference type="EMBL" id="JQAT01000001">
    <property type="protein sequence ID" value="KRN29584.1"/>
    <property type="molecule type" value="Genomic_DNA"/>
</dbReference>